<dbReference type="GO" id="GO:0003700">
    <property type="term" value="F:DNA-binding transcription factor activity"/>
    <property type="evidence" value="ECO:0007669"/>
    <property type="project" value="InterPro"/>
</dbReference>
<dbReference type="Proteomes" id="UP000596827">
    <property type="component" value="Unassembled WGS sequence"/>
</dbReference>
<dbReference type="SUPFAM" id="SSF46785">
    <property type="entry name" value="Winged helix' DNA-binding domain"/>
    <property type="match status" value="1"/>
</dbReference>
<evidence type="ECO:0000313" key="5">
    <source>
        <dbReference type="EMBL" id="MBC5765698.1"/>
    </source>
</evidence>
<evidence type="ECO:0000259" key="4">
    <source>
        <dbReference type="PROSITE" id="PS50949"/>
    </source>
</evidence>
<dbReference type="CDD" id="cd07377">
    <property type="entry name" value="WHTH_GntR"/>
    <property type="match status" value="1"/>
</dbReference>
<dbReference type="InterPro" id="IPR000524">
    <property type="entry name" value="Tscrpt_reg_HTH_GntR"/>
</dbReference>
<reference evidence="5" key="1">
    <citation type="submission" date="2020-08" db="EMBL/GenBank/DDBJ databases">
        <title>Ramlibacter sp. GTP1 16S ribosomal RNA gene genome sequencing and assembly.</title>
        <authorList>
            <person name="Kang M."/>
        </authorList>
    </citation>
    <scope>NUCLEOTIDE SEQUENCE</scope>
    <source>
        <strain evidence="5">GTP1</strain>
    </source>
</reference>
<keyword evidence="2" id="KW-0238">DNA-binding</keyword>
<evidence type="ECO:0000256" key="3">
    <source>
        <dbReference type="ARBA" id="ARBA00023163"/>
    </source>
</evidence>
<dbReference type="SMART" id="SM00345">
    <property type="entry name" value="HTH_GNTR"/>
    <property type="match status" value="1"/>
</dbReference>
<dbReference type="InterPro" id="IPR011663">
    <property type="entry name" value="UTRA"/>
</dbReference>
<dbReference type="Pfam" id="PF00392">
    <property type="entry name" value="GntR"/>
    <property type="match status" value="1"/>
</dbReference>
<protein>
    <submittedName>
        <fullName evidence="5">GntR family transcriptional regulator</fullName>
    </submittedName>
</protein>
<dbReference type="InterPro" id="IPR028978">
    <property type="entry name" value="Chorismate_lyase_/UTRA_dom_sf"/>
</dbReference>
<dbReference type="InterPro" id="IPR036390">
    <property type="entry name" value="WH_DNA-bd_sf"/>
</dbReference>
<dbReference type="InterPro" id="IPR050679">
    <property type="entry name" value="Bact_HTH_transcr_reg"/>
</dbReference>
<dbReference type="PANTHER" id="PTHR44846:SF1">
    <property type="entry name" value="MANNOSYL-D-GLYCERATE TRANSPORT_METABOLISM SYSTEM REPRESSOR MNGR-RELATED"/>
    <property type="match status" value="1"/>
</dbReference>
<keyword evidence="3" id="KW-0804">Transcription</keyword>
<keyword evidence="6" id="KW-1185">Reference proteome</keyword>
<dbReference type="AlphaFoldDB" id="A0A923S3C5"/>
<evidence type="ECO:0000256" key="2">
    <source>
        <dbReference type="ARBA" id="ARBA00023125"/>
    </source>
</evidence>
<feature type="domain" description="HTH gntR-type" evidence="4">
    <location>
        <begin position="11"/>
        <end position="79"/>
    </location>
</feature>
<dbReference type="Gene3D" id="1.10.10.10">
    <property type="entry name" value="Winged helix-like DNA-binding domain superfamily/Winged helix DNA-binding domain"/>
    <property type="match status" value="1"/>
</dbReference>
<dbReference type="PANTHER" id="PTHR44846">
    <property type="entry name" value="MANNOSYL-D-GLYCERATE TRANSPORT/METABOLISM SYSTEM REPRESSOR MNGR-RELATED"/>
    <property type="match status" value="1"/>
</dbReference>
<keyword evidence="1" id="KW-0805">Transcription regulation</keyword>
<dbReference type="EMBL" id="JACORU010000005">
    <property type="protein sequence ID" value="MBC5765698.1"/>
    <property type="molecule type" value="Genomic_DNA"/>
</dbReference>
<dbReference type="SMART" id="SM00866">
    <property type="entry name" value="UTRA"/>
    <property type="match status" value="1"/>
</dbReference>
<dbReference type="RefSeq" id="WP_187082175.1">
    <property type="nucleotide sequence ID" value="NZ_JACORU010000005.1"/>
</dbReference>
<proteinExistence type="predicted"/>
<sequence length="250" mass="27682">MQENGTTNGHQPQHARIAATLMSRIASGAYPVGGLLPTEHQLSEEFQRSRQTIREALRHLTQLKLVERQPGVGTRVVQQAPKAHFAYSINSLSELAEYAHEAKLRISGIRKIVVTGEQAALLECTDGSGWHHIQGVRHRRSDGVPLGVTEIYLRDWYPGVQEHLLQLDGATHVMLAREYGVEIDEIRQDARATLLTQAEAGLLSASEGGPGMEVVRRYYLADGSLILSGRIVYPAERFSLSMRFRKSAPG</sequence>
<dbReference type="PROSITE" id="PS50949">
    <property type="entry name" value="HTH_GNTR"/>
    <property type="match status" value="1"/>
</dbReference>
<evidence type="ECO:0000313" key="6">
    <source>
        <dbReference type="Proteomes" id="UP000596827"/>
    </source>
</evidence>
<accession>A0A923S3C5</accession>
<name>A0A923S3C5_9BURK</name>
<dbReference type="PRINTS" id="PR00035">
    <property type="entry name" value="HTHGNTR"/>
</dbReference>
<dbReference type="GO" id="GO:0045892">
    <property type="term" value="P:negative regulation of DNA-templated transcription"/>
    <property type="evidence" value="ECO:0007669"/>
    <property type="project" value="TreeGrafter"/>
</dbReference>
<organism evidence="5 6">
    <name type="scientific">Ramlibacter albus</name>
    <dbReference type="NCBI Taxonomy" id="2079448"/>
    <lineage>
        <taxon>Bacteria</taxon>
        <taxon>Pseudomonadati</taxon>
        <taxon>Pseudomonadota</taxon>
        <taxon>Betaproteobacteria</taxon>
        <taxon>Burkholderiales</taxon>
        <taxon>Comamonadaceae</taxon>
        <taxon>Ramlibacter</taxon>
    </lineage>
</organism>
<dbReference type="SUPFAM" id="SSF64288">
    <property type="entry name" value="Chorismate lyase-like"/>
    <property type="match status" value="1"/>
</dbReference>
<dbReference type="Pfam" id="PF07702">
    <property type="entry name" value="UTRA"/>
    <property type="match status" value="1"/>
</dbReference>
<comment type="caution">
    <text evidence="5">The sequence shown here is derived from an EMBL/GenBank/DDBJ whole genome shotgun (WGS) entry which is preliminary data.</text>
</comment>
<gene>
    <name evidence="5" type="ORF">H8R02_14615</name>
</gene>
<evidence type="ECO:0000256" key="1">
    <source>
        <dbReference type="ARBA" id="ARBA00023015"/>
    </source>
</evidence>
<dbReference type="Gene3D" id="3.40.1410.10">
    <property type="entry name" value="Chorismate lyase-like"/>
    <property type="match status" value="1"/>
</dbReference>
<dbReference type="InterPro" id="IPR036388">
    <property type="entry name" value="WH-like_DNA-bd_sf"/>
</dbReference>
<dbReference type="GO" id="GO:0003677">
    <property type="term" value="F:DNA binding"/>
    <property type="evidence" value="ECO:0007669"/>
    <property type="project" value="UniProtKB-KW"/>
</dbReference>